<dbReference type="SFLD" id="SFLDS00029">
    <property type="entry name" value="Radical_SAM"/>
    <property type="match status" value="1"/>
</dbReference>
<name>A0ABY8MHF0_9SPIO</name>
<evidence type="ECO:0000259" key="9">
    <source>
        <dbReference type="PROSITE" id="PS51918"/>
    </source>
</evidence>
<dbReference type="PANTHER" id="PTHR21339">
    <property type="entry name" value="RADICAL S-ADENOSYL METHIONINE DOMAIN-CONTAINING PROTEIN 2"/>
    <property type="match status" value="1"/>
</dbReference>
<dbReference type="InterPro" id="IPR058240">
    <property type="entry name" value="rSAM_sf"/>
</dbReference>
<dbReference type="RefSeq" id="WP_326926774.1">
    <property type="nucleotide sequence ID" value="NZ_CP123443.1"/>
</dbReference>
<dbReference type="PANTHER" id="PTHR21339:SF0">
    <property type="entry name" value="S-ADENOSYLMETHIONINE-DEPENDENT NUCLEOTIDE DEHYDRATASE RSAD2"/>
    <property type="match status" value="1"/>
</dbReference>
<organism evidence="10 11">
    <name type="scientific">Candidatus Haliotispira prima</name>
    <dbReference type="NCBI Taxonomy" id="3034016"/>
    <lineage>
        <taxon>Bacteria</taxon>
        <taxon>Pseudomonadati</taxon>
        <taxon>Spirochaetota</taxon>
        <taxon>Spirochaetia</taxon>
        <taxon>Spirochaetales</taxon>
        <taxon>Spirochaetaceae</taxon>
        <taxon>Candidatus Haliotispira</taxon>
    </lineage>
</organism>
<dbReference type="InterPro" id="IPR007197">
    <property type="entry name" value="rSAM"/>
</dbReference>
<dbReference type="CDD" id="cd01335">
    <property type="entry name" value="Radical_SAM"/>
    <property type="match status" value="1"/>
</dbReference>
<keyword evidence="4" id="KW-0479">Metal-binding</keyword>
<evidence type="ECO:0000256" key="3">
    <source>
        <dbReference type="ARBA" id="ARBA00022691"/>
    </source>
</evidence>
<dbReference type="InterPro" id="IPR051196">
    <property type="entry name" value="RSAD2/Viperin_antiviral"/>
</dbReference>
<keyword evidence="7" id="KW-0051">Antiviral defense</keyword>
<dbReference type="SFLD" id="SFLDG01067">
    <property type="entry name" value="SPASM/twitch_domain_containing"/>
    <property type="match status" value="1"/>
</dbReference>
<feature type="domain" description="Radical SAM core" evidence="9">
    <location>
        <begin position="109"/>
        <end position="324"/>
    </location>
</feature>
<evidence type="ECO:0000256" key="4">
    <source>
        <dbReference type="ARBA" id="ARBA00022723"/>
    </source>
</evidence>
<evidence type="ECO:0000256" key="7">
    <source>
        <dbReference type="ARBA" id="ARBA00023118"/>
    </source>
</evidence>
<reference evidence="10 11" key="1">
    <citation type="submission" date="2023-04" db="EMBL/GenBank/DDBJ databases">
        <title>Spirochaete genome identified in red abalone sample constitutes a novel genus.</title>
        <authorList>
            <person name="Sharma S.P."/>
            <person name="Purcell C.M."/>
            <person name="Hyde J.R."/>
            <person name="Severin A.J."/>
        </authorList>
    </citation>
    <scope>NUCLEOTIDE SEQUENCE [LARGE SCALE GENOMIC DNA]</scope>
    <source>
        <strain evidence="10 11">SP-2023</strain>
    </source>
</reference>
<evidence type="ECO:0000256" key="5">
    <source>
        <dbReference type="ARBA" id="ARBA00023004"/>
    </source>
</evidence>
<evidence type="ECO:0000256" key="6">
    <source>
        <dbReference type="ARBA" id="ARBA00023014"/>
    </source>
</evidence>
<dbReference type="Pfam" id="PF04055">
    <property type="entry name" value="Radical_SAM"/>
    <property type="match status" value="1"/>
</dbReference>
<evidence type="ECO:0000256" key="2">
    <source>
        <dbReference type="ARBA" id="ARBA00022485"/>
    </source>
</evidence>
<evidence type="ECO:0000256" key="1">
    <source>
        <dbReference type="ARBA" id="ARBA00001966"/>
    </source>
</evidence>
<dbReference type="SUPFAM" id="SSF102114">
    <property type="entry name" value="Radical SAM enzymes"/>
    <property type="match status" value="1"/>
</dbReference>
<dbReference type="PROSITE" id="PS51918">
    <property type="entry name" value="RADICAL_SAM"/>
    <property type="match status" value="1"/>
</dbReference>
<dbReference type="Proteomes" id="UP001228690">
    <property type="component" value="Chromosome"/>
</dbReference>
<accession>A0ABY8MHF0</accession>
<dbReference type="NCBIfam" id="NF038283">
    <property type="entry name" value="viperin_w_prok"/>
    <property type="match status" value="1"/>
</dbReference>
<keyword evidence="5" id="KW-0408">Iron</keyword>
<dbReference type="InterPro" id="IPR013785">
    <property type="entry name" value="Aldolase_TIM"/>
</dbReference>
<dbReference type="InterPro" id="IPR006638">
    <property type="entry name" value="Elp3/MiaA/NifB-like_rSAM"/>
</dbReference>
<protein>
    <recommendedName>
        <fullName evidence="8">S-adenosylmethionine-dependent nucleotide dehydratase</fullName>
    </recommendedName>
</protein>
<dbReference type="Gene3D" id="3.20.20.70">
    <property type="entry name" value="Aldolase class I"/>
    <property type="match status" value="1"/>
</dbReference>
<dbReference type="EMBL" id="CP123443">
    <property type="protein sequence ID" value="WGK68588.1"/>
    <property type="molecule type" value="Genomic_DNA"/>
</dbReference>
<keyword evidence="3" id="KW-0949">S-adenosyl-L-methionine</keyword>
<keyword evidence="11" id="KW-1185">Reference proteome</keyword>
<evidence type="ECO:0000313" key="10">
    <source>
        <dbReference type="EMBL" id="WGK68588.1"/>
    </source>
</evidence>
<evidence type="ECO:0000313" key="11">
    <source>
        <dbReference type="Proteomes" id="UP001228690"/>
    </source>
</evidence>
<evidence type="ECO:0000256" key="8">
    <source>
        <dbReference type="ARBA" id="ARBA00039667"/>
    </source>
</evidence>
<sequence>MTNVYLPKPFPQCPFCWGCNGNHKKSYPSKQIALEQAAVSERKRDCRLHVYPCRWQSLVYHLTKSRPEIPPNYQGGYGEETYPIGSEKIEKIKWDFDSGIRNIDRLCNIDGEVVLNWHVLETCNFACKYCYAEWGNVPPLNRESSKQLLEEIAQLGKSLGKPIRLSFAGGEPLLDPYLGFKIETACDLGLSVSLITNGYDLSEEFMRTHARRLDVIGISIDSFDDTANQEIGRAMDTELLSVKDLKAVLKLGKEINNDLKVKVNTVVNRYNWKQDMRKEIADFGVDKWKILRVLGSTAKSKLEEILDAQFKGFCERHKNVVNVRDVKIEDNSLMKHSYLMINPGGCFFSNSETKFEKQEDYLYSESILKVGIFKALEQISFDDKSYQGRY</sequence>
<keyword evidence="2" id="KW-0004">4Fe-4S</keyword>
<comment type="cofactor">
    <cofactor evidence="1">
        <name>[4Fe-4S] cluster</name>
        <dbReference type="ChEBI" id="CHEBI:49883"/>
    </cofactor>
</comment>
<proteinExistence type="predicted"/>
<dbReference type="SMART" id="SM00729">
    <property type="entry name" value="Elp3"/>
    <property type="match status" value="1"/>
</dbReference>
<keyword evidence="6" id="KW-0411">Iron-sulfur</keyword>
<gene>
    <name evidence="10" type="ORF">P0082_08865</name>
</gene>